<dbReference type="EMBL" id="CP065600">
    <property type="protein sequence ID" value="QPQ91045.1"/>
    <property type="molecule type" value="Genomic_DNA"/>
</dbReference>
<proteinExistence type="inferred from homology"/>
<dbReference type="PROSITE" id="PS51898">
    <property type="entry name" value="TYR_RECOMBINASE"/>
    <property type="match status" value="1"/>
</dbReference>
<evidence type="ECO:0000256" key="4">
    <source>
        <dbReference type="ARBA" id="ARBA00023172"/>
    </source>
</evidence>
<dbReference type="Proteomes" id="UP001056386">
    <property type="component" value="Chromosome 2"/>
</dbReference>
<dbReference type="AlphaFoldDB" id="A0AAQ0BS58"/>
<reference evidence="9" key="2">
    <citation type="submission" date="2022-06" db="EMBL/GenBank/DDBJ databases">
        <title>Draft genome sequence of Burkholderia glumae strain GR20004 isolated from rice panicle showing bacterial panicle blight.</title>
        <authorList>
            <person name="Choi S.Y."/>
            <person name="Lee Y.H."/>
        </authorList>
    </citation>
    <scope>NUCLEOTIDE SEQUENCE</scope>
    <source>
        <strain evidence="9">GR20004</strain>
    </source>
</reference>
<dbReference type="CDD" id="cd00397">
    <property type="entry name" value="DNA_BRE_C"/>
    <property type="match status" value="1"/>
</dbReference>
<dbReference type="InterPro" id="IPR044068">
    <property type="entry name" value="CB"/>
</dbReference>
<dbReference type="Gene3D" id="1.10.443.10">
    <property type="entry name" value="Intergrase catalytic core"/>
    <property type="match status" value="1"/>
</dbReference>
<comment type="similarity">
    <text evidence="1">Belongs to the 'phage' integrase family.</text>
</comment>
<dbReference type="PANTHER" id="PTHR30349">
    <property type="entry name" value="PHAGE INTEGRASE-RELATED"/>
    <property type="match status" value="1"/>
</dbReference>
<keyword evidence="3 5" id="KW-0238">DNA-binding</keyword>
<evidence type="ECO:0000256" key="2">
    <source>
        <dbReference type="ARBA" id="ARBA00022908"/>
    </source>
</evidence>
<dbReference type="InterPro" id="IPR002104">
    <property type="entry name" value="Integrase_catalytic"/>
</dbReference>
<keyword evidence="2" id="KW-0229">DNA integration</keyword>
<keyword evidence="11" id="KW-1185">Reference proteome</keyword>
<evidence type="ECO:0000313" key="8">
    <source>
        <dbReference type="EMBL" id="QPQ91045.1"/>
    </source>
</evidence>
<dbReference type="Proteomes" id="UP000594892">
    <property type="component" value="Chromosome 1"/>
</dbReference>
<evidence type="ECO:0000256" key="5">
    <source>
        <dbReference type="PROSITE-ProRule" id="PRU01248"/>
    </source>
</evidence>
<dbReference type="Pfam" id="PF00589">
    <property type="entry name" value="Phage_integrase"/>
    <property type="match status" value="1"/>
</dbReference>
<reference evidence="8 10" key="1">
    <citation type="submission" date="2020-12" db="EMBL/GenBank/DDBJ databases">
        <title>FDA dAtabase for Regulatory Grade micrObial Sequences (FDA-ARGOS): Supporting development and validation of Infectious Disease Dx tests.</title>
        <authorList>
            <person name="Minogue T."/>
            <person name="Wolcott M."/>
            <person name="Wasieloski L."/>
            <person name="Aguilar W."/>
            <person name="Moore D."/>
            <person name="Jaissle J."/>
            <person name="Tallon L."/>
            <person name="Sadzewicz L."/>
            <person name="Zhao X."/>
            <person name="Boylan J."/>
            <person name="Ott S."/>
            <person name="Bowen H."/>
            <person name="Vavikolanu K."/>
            <person name="Mehta A."/>
            <person name="Aluvathingal J."/>
            <person name="Nadendla S."/>
            <person name="Yan Y."/>
            <person name="Sichtig H."/>
        </authorList>
    </citation>
    <scope>NUCLEOTIDE SEQUENCE [LARGE SCALE GENOMIC DNA]</scope>
    <source>
        <strain evidence="8 10">FDAARGOS_949</strain>
    </source>
</reference>
<name>A0AAQ0BS58_BURGL</name>
<evidence type="ECO:0000256" key="1">
    <source>
        <dbReference type="ARBA" id="ARBA00008857"/>
    </source>
</evidence>
<evidence type="ECO:0000256" key="3">
    <source>
        <dbReference type="ARBA" id="ARBA00023125"/>
    </source>
</evidence>
<dbReference type="InterPro" id="IPR011010">
    <property type="entry name" value="DNA_brk_join_enz"/>
</dbReference>
<dbReference type="GO" id="GO:0003677">
    <property type="term" value="F:DNA binding"/>
    <property type="evidence" value="ECO:0007669"/>
    <property type="project" value="UniProtKB-UniRule"/>
</dbReference>
<dbReference type="EMBL" id="CP099583">
    <property type="protein sequence ID" value="USS42916.1"/>
    <property type="molecule type" value="Genomic_DNA"/>
</dbReference>
<accession>A0AAQ0BS58</accession>
<feature type="domain" description="Core-binding (CB)" evidence="7">
    <location>
        <begin position="29"/>
        <end position="107"/>
    </location>
</feature>
<evidence type="ECO:0000259" key="7">
    <source>
        <dbReference type="PROSITE" id="PS51900"/>
    </source>
</evidence>
<dbReference type="PROSITE" id="PS51900">
    <property type="entry name" value="CB"/>
    <property type="match status" value="1"/>
</dbReference>
<dbReference type="GO" id="GO:0015074">
    <property type="term" value="P:DNA integration"/>
    <property type="evidence" value="ECO:0007669"/>
    <property type="project" value="UniProtKB-KW"/>
</dbReference>
<dbReference type="GO" id="GO:0006310">
    <property type="term" value="P:DNA recombination"/>
    <property type="evidence" value="ECO:0007669"/>
    <property type="project" value="UniProtKB-KW"/>
</dbReference>
<organism evidence="8 10">
    <name type="scientific">Burkholderia glumae</name>
    <name type="common">Pseudomonas glumae</name>
    <dbReference type="NCBI Taxonomy" id="337"/>
    <lineage>
        <taxon>Bacteria</taxon>
        <taxon>Pseudomonadati</taxon>
        <taxon>Pseudomonadota</taxon>
        <taxon>Betaproteobacteria</taxon>
        <taxon>Burkholderiales</taxon>
        <taxon>Burkholderiaceae</taxon>
        <taxon>Burkholderia</taxon>
    </lineage>
</organism>
<dbReference type="InterPro" id="IPR050090">
    <property type="entry name" value="Tyrosine_recombinase_XerCD"/>
</dbReference>
<sequence length="347" mass="38223">MSLPSAGAPGTPEAAEPDLFDGTEADWVAQPNASFDAWLATQAFRRSSADVYRAQWGAFLAWLAERQQTLATVDTQSIANFVGELPIRKTQRVRYLRLIERVLDHVRRNEFGSTNPARFIAQDGEASWRRARDNEPTSFLSPSERAALLAYLFSPLPSVGASQWKERRDRALVAAFLGGGLKTGEARVLTISCVKPGEPAVRIPSNHPDFERETHLASFAIALFDAWLAERRRCEIPGDLVFPSSLAGRPMHKATMLRAVDAIIEAADITASRVERASPQTLRNTFAAELFENGVAPERVGHWLGFMQAVSANRLHRAWRSWRDNLEKAAASHGETAASSAPQPGLV</sequence>
<dbReference type="RefSeq" id="WP_012732900.1">
    <property type="nucleotide sequence ID" value="NZ_CP021075.1"/>
</dbReference>
<dbReference type="PANTHER" id="PTHR30349:SF41">
    <property type="entry name" value="INTEGRASE_RECOMBINASE PROTEIN MJ0367-RELATED"/>
    <property type="match status" value="1"/>
</dbReference>
<evidence type="ECO:0000259" key="6">
    <source>
        <dbReference type="PROSITE" id="PS51898"/>
    </source>
</evidence>
<feature type="domain" description="Tyr recombinase" evidence="6">
    <location>
        <begin position="135"/>
        <end position="331"/>
    </location>
</feature>
<dbReference type="SUPFAM" id="SSF56349">
    <property type="entry name" value="DNA breaking-rejoining enzymes"/>
    <property type="match status" value="1"/>
</dbReference>
<evidence type="ECO:0000313" key="9">
    <source>
        <dbReference type="EMBL" id="USS42916.1"/>
    </source>
</evidence>
<keyword evidence="4" id="KW-0233">DNA recombination</keyword>
<protein>
    <submittedName>
        <fullName evidence="9">Site-specific integrase</fullName>
    </submittedName>
    <submittedName>
        <fullName evidence="8">Tyrosine-type recombinase/integrase</fullName>
    </submittedName>
</protein>
<gene>
    <name evidence="8" type="ORF">I6H06_04770</name>
    <name evidence="9" type="ORF">NFI99_00010</name>
</gene>
<dbReference type="GeneID" id="45693706"/>
<evidence type="ECO:0000313" key="10">
    <source>
        <dbReference type="Proteomes" id="UP000594892"/>
    </source>
</evidence>
<dbReference type="InterPro" id="IPR013762">
    <property type="entry name" value="Integrase-like_cat_sf"/>
</dbReference>
<evidence type="ECO:0000313" key="11">
    <source>
        <dbReference type="Proteomes" id="UP001056386"/>
    </source>
</evidence>